<feature type="chain" id="PRO_5004675190" description="SAG family member" evidence="1">
    <location>
        <begin position="24"/>
        <end position="213"/>
    </location>
</feature>
<dbReference type="VEuPathDB" id="ToxoDB:EBH_0045900"/>
<keyword evidence="3" id="KW-1185">Reference proteome</keyword>
<evidence type="ECO:0008006" key="4">
    <source>
        <dbReference type="Google" id="ProtNLM"/>
    </source>
</evidence>
<dbReference type="Proteomes" id="UP000030750">
    <property type="component" value="Unassembled WGS sequence"/>
</dbReference>
<dbReference type="OrthoDB" id="10443784at2759"/>
<dbReference type="AlphaFoldDB" id="U6LVB9"/>
<accession>U6LVB9</accession>
<protein>
    <recommendedName>
        <fullName evidence="4">SAG family member</fullName>
    </recommendedName>
</protein>
<reference evidence="2" key="2">
    <citation type="submission" date="2013-10" db="EMBL/GenBank/DDBJ databases">
        <authorList>
            <person name="Aslett M."/>
        </authorList>
    </citation>
    <scope>NUCLEOTIDE SEQUENCE [LARGE SCALE GENOMIC DNA]</scope>
    <source>
        <strain evidence="2">Houghton</strain>
    </source>
</reference>
<name>U6LVB9_9EIME</name>
<feature type="signal peptide" evidence="1">
    <location>
        <begin position="1"/>
        <end position="23"/>
    </location>
</feature>
<evidence type="ECO:0000313" key="3">
    <source>
        <dbReference type="Proteomes" id="UP000030750"/>
    </source>
</evidence>
<reference evidence="2" key="1">
    <citation type="submission" date="2013-10" db="EMBL/GenBank/DDBJ databases">
        <title>Genomic analysis of the causative agents of coccidiosis in chickens.</title>
        <authorList>
            <person name="Reid A.J."/>
            <person name="Blake D."/>
            <person name="Billington K."/>
            <person name="Browne H."/>
            <person name="Dunn M."/>
            <person name="Hung S."/>
            <person name="Kawahara F."/>
            <person name="Miranda-Saavedra D."/>
            <person name="Mourier T."/>
            <person name="Nagra H."/>
            <person name="Otto T.D."/>
            <person name="Rawlings N."/>
            <person name="Sanchez A."/>
            <person name="Sanders M."/>
            <person name="Subramaniam C."/>
            <person name="Tay Y."/>
            <person name="Dear P."/>
            <person name="Doerig C."/>
            <person name="Gruber A."/>
            <person name="Parkinson J."/>
            <person name="Shirley M."/>
            <person name="Wan K.L."/>
            <person name="Berriman M."/>
            <person name="Tomley F."/>
            <person name="Pain A."/>
        </authorList>
    </citation>
    <scope>NUCLEOTIDE SEQUENCE [LARGE SCALE GENOMIC DNA]</scope>
    <source>
        <strain evidence="2">Houghton</strain>
    </source>
</reference>
<evidence type="ECO:0000256" key="1">
    <source>
        <dbReference type="SAM" id="SignalP"/>
    </source>
</evidence>
<keyword evidence="1" id="KW-0732">Signal</keyword>
<evidence type="ECO:0000313" key="2">
    <source>
        <dbReference type="EMBL" id="CDJ54292.1"/>
    </source>
</evidence>
<organism evidence="2 3">
    <name type="scientific">Eimeria brunetti</name>
    <dbReference type="NCBI Taxonomy" id="51314"/>
    <lineage>
        <taxon>Eukaryota</taxon>
        <taxon>Sar</taxon>
        <taxon>Alveolata</taxon>
        <taxon>Apicomplexa</taxon>
        <taxon>Conoidasida</taxon>
        <taxon>Coccidia</taxon>
        <taxon>Eucoccidiorida</taxon>
        <taxon>Eimeriorina</taxon>
        <taxon>Eimeriidae</taxon>
        <taxon>Eimeria</taxon>
    </lineage>
</organism>
<gene>
    <name evidence="2" type="ORF">EBH_0045900</name>
</gene>
<proteinExistence type="predicted"/>
<sequence length="213" mass="22733">MGSFYKAAATVCLLAFCGLQSEAAKVKKYKFTVKEVNEDDYIYANFVRNGKLPTHISEVAKDQDLVDSLKTEVGKQETSGADATCEALIKASNFKTMFHHPFEDNDDASPDYRQLLQNALDAGLAVFRGTDSTGAGATSKNNAVLFCELKPAAEKNSAPFDEEYFNGLIGRTAKLAEMTADDLKAPVEESAATTAGPTILIASLVAMLAAASA</sequence>
<dbReference type="EMBL" id="HG716015">
    <property type="protein sequence ID" value="CDJ54292.1"/>
    <property type="molecule type" value="Genomic_DNA"/>
</dbReference>